<keyword evidence="8 10" id="KW-1133">Transmembrane helix</keyword>
<evidence type="ECO:0000256" key="2">
    <source>
        <dbReference type="ARBA" id="ARBA00006555"/>
    </source>
</evidence>
<evidence type="ECO:0000256" key="6">
    <source>
        <dbReference type="ARBA" id="ARBA00022692"/>
    </source>
</evidence>
<protein>
    <recommendedName>
        <fullName evidence="10">Protein TonB</fullName>
    </recommendedName>
</protein>
<evidence type="ECO:0000256" key="5">
    <source>
        <dbReference type="ARBA" id="ARBA00022519"/>
    </source>
</evidence>
<dbReference type="SUPFAM" id="SSF74653">
    <property type="entry name" value="TolA/TonB C-terminal domain"/>
    <property type="match status" value="1"/>
</dbReference>
<evidence type="ECO:0000256" key="10">
    <source>
        <dbReference type="RuleBase" id="RU362123"/>
    </source>
</evidence>
<comment type="subcellular location">
    <subcellularLocation>
        <location evidence="1 10">Cell inner membrane</location>
        <topology evidence="1 10">Single-pass membrane protein</topology>
        <orientation evidence="1 10">Periplasmic side</orientation>
    </subcellularLocation>
</comment>
<evidence type="ECO:0000313" key="14">
    <source>
        <dbReference type="Proteomes" id="UP001589896"/>
    </source>
</evidence>
<evidence type="ECO:0000256" key="8">
    <source>
        <dbReference type="ARBA" id="ARBA00022989"/>
    </source>
</evidence>
<dbReference type="InterPro" id="IPR051045">
    <property type="entry name" value="TonB-dependent_transducer"/>
</dbReference>
<proteinExistence type="inferred from homology"/>
<name>A0ABV6RPS8_9GAMM</name>
<keyword evidence="5 10" id="KW-0997">Cell inner membrane</keyword>
<dbReference type="EMBL" id="JBHLTG010000003">
    <property type="protein sequence ID" value="MFC0678989.1"/>
    <property type="molecule type" value="Genomic_DNA"/>
</dbReference>
<feature type="domain" description="TonB C-terminal" evidence="12">
    <location>
        <begin position="137"/>
        <end position="229"/>
    </location>
</feature>
<dbReference type="Pfam" id="PF03544">
    <property type="entry name" value="TonB_C"/>
    <property type="match status" value="1"/>
</dbReference>
<dbReference type="NCBIfam" id="TIGR01352">
    <property type="entry name" value="tonB_Cterm"/>
    <property type="match status" value="1"/>
</dbReference>
<dbReference type="RefSeq" id="WP_386669312.1">
    <property type="nucleotide sequence ID" value="NZ_JBHLTG010000003.1"/>
</dbReference>
<dbReference type="Proteomes" id="UP001589896">
    <property type="component" value="Unassembled WGS sequence"/>
</dbReference>
<keyword evidence="7 10" id="KW-0653">Protein transport</keyword>
<comment type="caution">
    <text evidence="13">The sequence shown here is derived from an EMBL/GenBank/DDBJ whole genome shotgun (WGS) entry which is preliminary data.</text>
</comment>
<comment type="similarity">
    <text evidence="2 10">Belongs to the TonB family.</text>
</comment>
<keyword evidence="14" id="KW-1185">Reference proteome</keyword>
<evidence type="ECO:0000256" key="3">
    <source>
        <dbReference type="ARBA" id="ARBA00022448"/>
    </source>
</evidence>
<accession>A0ABV6RPS8</accession>
<keyword evidence="4 10" id="KW-1003">Cell membrane</keyword>
<evidence type="ECO:0000256" key="9">
    <source>
        <dbReference type="ARBA" id="ARBA00023136"/>
    </source>
</evidence>
<dbReference type="InterPro" id="IPR003538">
    <property type="entry name" value="TonB"/>
</dbReference>
<organism evidence="13 14">
    <name type="scientific">Lysobacter korlensis</name>
    <dbReference type="NCBI Taxonomy" id="553636"/>
    <lineage>
        <taxon>Bacteria</taxon>
        <taxon>Pseudomonadati</taxon>
        <taxon>Pseudomonadota</taxon>
        <taxon>Gammaproteobacteria</taxon>
        <taxon>Lysobacterales</taxon>
        <taxon>Lysobacteraceae</taxon>
        <taxon>Lysobacter</taxon>
    </lineage>
</organism>
<feature type="region of interest" description="Disordered" evidence="11">
    <location>
        <begin position="67"/>
        <end position="95"/>
    </location>
</feature>
<evidence type="ECO:0000256" key="1">
    <source>
        <dbReference type="ARBA" id="ARBA00004383"/>
    </source>
</evidence>
<evidence type="ECO:0000256" key="4">
    <source>
        <dbReference type="ARBA" id="ARBA00022475"/>
    </source>
</evidence>
<dbReference type="InterPro" id="IPR037682">
    <property type="entry name" value="TonB_C"/>
</dbReference>
<dbReference type="PROSITE" id="PS52015">
    <property type="entry name" value="TONB_CTD"/>
    <property type="match status" value="1"/>
</dbReference>
<dbReference type="Gene3D" id="3.30.1150.10">
    <property type="match status" value="1"/>
</dbReference>
<sequence length="229" mass="24370">MAQTLFFPTRSIRSARALDATRIGAGCGAIALNALVMLLLLVPIAPRIADEAPRDELEVVEIRRLEPRPVPPPEPQPVETRPTQSSPVPDPRPRIAVPAFETTPAAIGDIHAEIGDVEGVPPADAVQESGGTGDLPTAGAALRALTAPPPPYPRDALRKRLQGTVVLDVHVDIDGNPVEVAVATSSGHHALDRAAQRHVQRAWRFQPAMRDGRAVPALGRVPVAFVLEH</sequence>
<dbReference type="PRINTS" id="PR01374">
    <property type="entry name" value="TONBPROTEIN"/>
</dbReference>
<evidence type="ECO:0000256" key="7">
    <source>
        <dbReference type="ARBA" id="ARBA00022927"/>
    </source>
</evidence>
<keyword evidence="9 10" id="KW-0472">Membrane</keyword>
<evidence type="ECO:0000259" key="12">
    <source>
        <dbReference type="PROSITE" id="PS52015"/>
    </source>
</evidence>
<comment type="function">
    <text evidence="10">Interacts with outer membrane receptor proteins that carry out high-affinity binding and energy dependent uptake into the periplasmic space of specific substrates. It could act to transduce energy from the cytoplasmic membrane to specific energy-requiring processes in the outer membrane, resulting in the release into the periplasm of ligands bound by these outer membrane proteins.</text>
</comment>
<reference evidence="13 14" key="1">
    <citation type="submission" date="2024-09" db="EMBL/GenBank/DDBJ databases">
        <authorList>
            <person name="Sun Q."/>
            <person name="Mori K."/>
        </authorList>
    </citation>
    <scope>NUCLEOTIDE SEQUENCE [LARGE SCALE GENOMIC DNA]</scope>
    <source>
        <strain evidence="13 14">KCTC 23076</strain>
    </source>
</reference>
<evidence type="ECO:0000313" key="13">
    <source>
        <dbReference type="EMBL" id="MFC0678989.1"/>
    </source>
</evidence>
<keyword evidence="6 10" id="KW-0812">Transmembrane</keyword>
<dbReference type="PANTHER" id="PTHR33446">
    <property type="entry name" value="PROTEIN TONB-RELATED"/>
    <property type="match status" value="1"/>
</dbReference>
<evidence type="ECO:0000256" key="11">
    <source>
        <dbReference type="SAM" id="MobiDB-lite"/>
    </source>
</evidence>
<gene>
    <name evidence="13" type="ORF">ACFFGH_14180</name>
</gene>
<dbReference type="InterPro" id="IPR006260">
    <property type="entry name" value="TonB/TolA_C"/>
</dbReference>
<keyword evidence="10" id="KW-0735">Signal-anchor</keyword>
<dbReference type="PANTHER" id="PTHR33446:SF2">
    <property type="entry name" value="PROTEIN TONB"/>
    <property type="match status" value="1"/>
</dbReference>
<feature type="transmembrane region" description="Helical" evidence="10">
    <location>
        <begin position="20"/>
        <end position="45"/>
    </location>
</feature>
<keyword evidence="3 10" id="KW-0813">Transport</keyword>